<dbReference type="Pfam" id="PF08746">
    <property type="entry name" value="zf-RING-like"/>
    <property type="match status" value="1"/>
</dbReference>
<comment type="catalytic activity">
    <reaction evidence="1 15">
        <text>S-ubiquitinyl-[E2 ubiquitin-conjugating enzyme]-L-cysteine + [acceptor protein]-L-lysine = [E2 ubiquitin-conjugating enzyme]-L-cysteine + N(6)-ubiquitinyl-[acceptor protein]-L-lysine.</text>
        <dbReference type="EC" id="2.3.2.27"/>
    </reaction>
</comment>
<comment type="subunit">
    <text evidence="15">Component of the Smc5-Smc6 complex.</text>
</comment>
<keyword evidence="18" id="KW-1185">Reference proteome</keyword>
<keyword evidence="8 15" id="KW-0227">DNA damage</keyword>
<evidence type="ECO:0000256" key="8">
    <source>
        <dbReference type="ARBA" id="ARBA00022763"/>
    </source>
</evidence>
<evidence type="ECO:0000256" key="4">
    <source>
        <dbReference type="ARBA" id="ARBA00012483"/>
    </source>
</evidence>
<dbReference type="PANTHER" id="PTHR20973">
    <property type="entry name" value="NON-SMC ELEMENT 1-RELATED"/>
    <property type="match status" value="1"/>
</dbReference>
<evidence type="ECO:0000256" key="13">
    <source>
        <dbReference type="ARBA" id="ARBA00023204"/>
    </source>
</evidence>
<evidence type="ECO:0000256" key="12">
    <source>
        <dbReference type="ARBA" id="ARBA00023172"/>
    </source>
</evidence>
<evidence type="ECO:0000256" key="9">
    <source>
        <dbReference type="ARBA" id="ARBA00022771"/>
    </source>
</evidence>
<comment type="function">
    <text evidence="15">Acts in a DNA repair pathway for removal of UV-induced DNA damage that is distinct from classical nucleotide excision repair and in repair of ionizing radiation damage. Functions in homologous recombination repair of DNA double strand breaks and in recovery of stalled replication forks.</text>
</comment>
<dbReference type="PANTHER" id="PTHR20973:SF0">
    <property type="entry name" value="NON-STRUCTURAL MAINTENANCE OF CHROMOSOMES ELEMENT 1 HOMOLOG"/>
    <property type="match status" value="1"/>
</dbReference>
<protein>
    <recommendedName>
        <fullName evidence="5 15">Non-structural maintenance of chromosomes element 1 homolog</fullName>
        <ecNumber evidence="4 15">2.3.2.27</ecNumber>
    </recommendedName>
</protein>
<gene>
    <name evidence="17" type="ORF">PICMEDRAFT_71427</name>
</gene>
<evidence type="ECO:0000259" key="16">
    <source>
        <dbReference type="Pfam" id="PF08746"/>
    </source>
</evidence>
<dbReference type="GO" id="GO:0008270">
    <property type="term" value="F:zinc ion binding"/>
    <property type="evidence" value="ECO:0007669"/>
    <property type="project" value="UniProtKB-KW"/>
</dbReference>
<dbReference type="GeneID" id="30180607"/>
<keyword evidence="13 15" id="KW-0234">DNA repair</keyword>
<dbReference type="InterPro" id="IPR011513">
    <property type="entry name" value="Nse1"/>
</dbReference>
<evidence type="ECO:0000256" key="2">
    <source>
        <dbReference type="ARBA" id="ARBA00004123"/>
    </source>
</evidence>
<evidence type="ECO:0000256" key="7">
    <source>
        <dbReference type="ARBA" id="ARBA00022723"/>
    </source>
</evidence>
<evidence type="ECO:0000256" key="1">
    <source>
        <dbReference type="ARBA" id="ARBA00000900"/>
    </source>
</evidence>
<dbReference type="InterPro" id="IPR014857">
    <property type="entry name" value="Nse1_RING_C4HC3-type"/>
</dbReference>
<keyword evidence="7 15" id="KW-0479">Metal-binding</keyword>
<evidence type="ECO:0000256" key="6">
    <source>
        <dbReference type="ARBA" id="ARBA00022679"/>
    </source>
</evidence>
<name>A0A1E3NMJ7_9ASCO</name>
<keyword evidence="14 15" id="KW-0539">Nucleus</keyword>
<dbReference type="Proteomes" id="UP000094455">
    <property type="component" value="Unassembled WGS sequence"/>
</dbReference>
<comment type="similarity">
    <text evidence="3 15">Belongs to the NSE1 family.</text>
</comment>
<dbReference type="EMBL" id="KV454002">
    <property type="protein sequence ID" value="ODQ47347.1"/>
    <property type="molecule type" value="Genomic_DNA"/>
</dbReference>
<accession>A0A1E3NMJ7</accession>
<evidence type="ECO:0000256" key="14">
    <source>
        <dbReference type="ARBA" id="ARBA00023242"/>
    </source>
</evidence>
<evidence type="ECO:0000256" key="10">
    <source>
        <dbReference type="ARBA" id="ARBA00022786"/>
    </source>
</evidence>
<dbReference type="GO" id="GO:0030915">
    <property type="term" value="C:Smc5-Smc6 complex"/>
    <property type="evidence" value="ECO:0007669"/>
    <property type="project" value="UniProtKB-UniRule"/>
</dbReference>
<dbReference type="STRING" id="763406.A0A1E3NMJ7"/>
<dbReference type="EC" id="2.3.2.27" evidence="4 15"/>
<keyword evidence="11 15" id="KW-0862">Zinc</keyword>
<proteinExistence type="inferred from homology"/>
<reference evidence="17 18" key="1">
    <citation type="journal article" date="2016" name="Proc. Natl. Acad. Sci. U.S.A.">
        <title>Comparative genomics of biotechnologically important yeasts.</title>
        <authorList>
            <person name="Riley R."/>
            <person name="Haridas S."/>
            <person name="Wolfe K.H."/>
            <person name="Lopes M.R."/>
            <person name="Hittinger C.T."/>
            <person name="Goeker M."/>
            <person name="Salamov A.A."/>
            <person name="Wisecaver J.H."/>
            <person name="Long T.M."/>
            <person name="Calvey C.H."/>
            <person name="Aerts A.L."/>
            <person name="Barry K.W."/>
            <person name="Choi C."/>
            <person name="Clum A."/>
            <person name="Coughlan A.Y."/>
            <person name="Deshpande S."/>
            <person name="Douglass A.P."/>
            <person name="Hanson S.J."/>
            <person name="Klenk H.-P."/>
            <person name="LaButti K.M."/>
            <person name="Lapidus A."/>
            <person name="Lindquist E.A."/>
            <person name="Lipzen A.M."/>
            <person name="Meier-Kolthoff J.P."/>
            <person name="Ohm R.A."/>
            <person name="Otillar R.P."/>
            <person name="Pangilinan J.L."/>
            <person name="Peng Y."/>
            <person name="Rokas A."/>
            <person name="Rosa C.A."/>
            <person name="Scheuner C."/>
            <person name="Sibirny A.A."/>
            <person name="Slot J.C."/>
            <person name="Stielow J.B."/>
            <person name="Sun H."/>
            <person name="Kurtzman C.P."/>
            <person name="Blackwell M."/>
            <person name="Grigoriev I.V."/>
            <person name="Jeffries T.W."/>
        </authorList>
    </citation>
    <scope>NUCLEOTIDE SEQUENCE [LARGE SCALE GENOMIC DNA]</scope>
    <source>
        <strain evidence="17 18">NRRL Y-2026</strain>
    </source>
</reference>
<evidence type="ECO:0000256" key="11">
    <source>
        <dbReference type="ARBA" id="ARBA00022833"/>
    </source>
</evidence>
<evidence type="ECO:0000256" key="15">
    <source>
        <dbReference type="RuleBase" id="RU368018"/>
    </source>
</evidence>
<evidence type="ECO:0000256" key="5">
    <source>
        <dbReference type="ARBA" id="ARBA00019422"/>
    </source>
</evidence>
<dbReference type="InterPro" id="IPR013083">
    <property type="entry name" value="Znf_RING/FYVE/PHD"/>
</dbReference>
<evidence type="ECO:0000256" key="3">
    <source>
        <dbReference type="ARBA" id="ARBA00010258"/>
    </source>
</evidence>
<keyword evidence="6 15" id="KW-0808">Transferase</keyword>
<comment type="subcellular location">
    <subcellularLocation>
        <location evidence="2 15">Nucleus</location>
    </subcellularLocation>
</comment>
<organism evidence="17 18">
    <name type="scientific">Pichia membranifaciens NRRL Y-2026</name>
    <dbReference type="NCBI Taxonomy" id="763406"/>
    <lineage>
        <taxon>Eukaryota</taxon>
        <taxon>Fungi</taxon>
        <taxon>Dikarya</taxon>
        <taxon>Ascomycota</taxon>
        <taxon>Saccharomycotina</taxon>
        <taxon>Pichiomycetes</taxon>
        <taxon>Pichiales</taxon>
        <taxon>Pichiaceae</taxon>
        <taxon>Pichia</taxon>
    </lineage>
</organism>
<dbReference type="Gene3D" id="3.30.40.10">
    <property type="entry name" value="Zinc/RING finger domain, C3HC4 (zinc finger)"/>
    <property type="match status" value="1"/>
</dbReference>
<dbReference type="GO" id="GO:0000724">
    <property type="term" value="P:double-strand break repair via homologous recombination"/>
    <property type="evidence" value="ECO:0007669"/>
    <property type="project" value="TreeGrafter"/>
</dbReference>
<sequence>MSEVVPHEFMDLHTGEKSYTALHAAMVDLVMSVRTIRQTSLLLYLKKALVTLYIDQEQDPSTIESLRSLVQSDDPLPDVDLSILSTILTSINTRLEPLDMEIAESKDMDDSSVNIFSFVNKKPTGAIRLSTKYSQNDVQLVKQVIERIFASEYVNSASATDEEGTVHPRITFSVPCMKMIKYLRDGPRQLDDDDAPVINRFTLEEADLFLKDLECYGWLERNLNNYTLAPRGLVELKKYLIDTYGKCPEGTVSVCYGCGDILTRGIACSNASCHVHFHRYCCELVQKSRDDNSCPNDGCSETFESFYSF</sequence>
<evidence type="ECO:0000313" key="18">
    <source>
        <dbReference type="Proteomes" id="UP000094455"/>
    </source>
</evidence>
<dbReference type="GO" id="GO:0005634">
    <property type="term" value="C:nucleus"/>
    <property type="evidence" value="ECO:0007669"/>
    <property type="project" value="UniProtKB-SubCell"/>
</dbReference>
<keyword evidence="9 15" id="KW-0863">Zinc-finger</keyword>
<dbReference type="Gene3D" id="1.10.10.10">
    <property type="entry name" value="Winged helix-like DNA-binding domain superfamily/Winged helix DNA-binding domain"/>
    <property type="match status" value="1"/>
</dbReference>
<dbReference type="Pfam" id="PF07574">
    <property type="entry name" value="SMC_Nse1"/>
    <property type="match status" value="1"/>
</dbReference>
<dbReference type="InterPro" id="IPR036388">
    <property type="entry name" value="WH-like_DNA-bd_sf"/>
</dbReference>
<dbReference type="OrthoDB" id="185455at2759"/>
<keyword evidence="12 15" id="KW-0233">DNA recombination</keyword>
<dbReference type="AlphaFoldDB" id="A0A1E3NMJ7"/>
<evidence type="ECO:0000313" key="17">
    <source>
        <dbReference type="EMBL" id="ODQ47347.1"/>
    </source>
</evidence>
<dbReference type="GO" id="GO:0061630">
    <property type="term" value="F:ubiquitin protein ligase activity"/>
    <property type="evidence" value="ECO:0007669"/>
    <property type="project" value="UniProtKB-EC"/>
</dbReference>
<keyword evidence="10 15" id="KW-0833">Ubl conjugation pathway</keyword>
<dbReference type="RefSeq" id="XP_019018460.1">
    <property type="nucleotide sequence ID" value="XM_019163920.1"/>
</dbReference>
<feature type="domain" description="Non-structural maintenance of chromosomes element 1 RING C4HC3-type" evidence="16">
    <location>
        <begin position="255"/>
        <end position="296"/>
    </location>
</feature>